<feature type="domain" description="Metallo-beta-lactamase" evidence="8">
    <location>
        <begin position="14"/>
        <end position="173"/>
    </location>
</feature>
<dbReference type="GO" id="GO:0004416">
    <property type="term" value="F:hydroxyacylglutathione hydrolase activity"/>
    <property type="evidence" value="ECO:0007669"/>
    <property type="project" value="UniProtKB-UniRule"/>
</dbReference>
<name>A0A7X5F5W5_9HYPH</name>
<dbReference type="PANTHER" id="PTHR43705">
    <property type="entry name" value="HYDROXYACYLGLUTATHIONE HYDROLASE"/>
    <property type="match status" value="1"/>
</dbReference>
<feature type="binding site" evidence="7">
    <location>
        <position position="61"/>
    </location>
    <ligand>
        <name>Zn(2+)</name>
        <dbReference type="ChEBI" id="CHEBI:29105"/>
        <label>2</label>
    </ligand>
</feature>
<feature type="binding site" evidence="7">
    <location>
        <position position="115"/>
    </location>
    <ligand>
        <name>Zn(2+)</name>
        <dbReference type="ChEBI" id="CHEBI:29105"/>
        <label>1</label>
    </ligand>
</feature>
<dbReference type="RefSeq" id="WP_161709631.1">
    <property type="nucleotide sequence ID" value="NZ_JAABLQ010000004.1"/>
</dbReference>
<evidence type="ECO:0000256" key="6">
    <source>
        <dbReference type="ARBA" id="ARBA00022833"/>
    </source>
</evidence>
<organism evidence="9 10">
    <name type="scientific">Pannonibacter tanglangensis</name>
    <dbReference type="NCBI Taxonomy" id="2750084"/>
    <lineage>
        <taxon>Bacteria</taxon>
        <taxon>Pseudomonadati</taxon>
        <taxon>Pseudomonadota</taxon>
        <taxon>Alphaproteobacteria</taxon>
        <taxon>Hyphomicrobiales</taxon>
        <taxon>Stappiaceae</taxon>
        <taxon>Pannonibacter</taxon>
    </lineage>
</organism>
<dbReference type="AlphaFoldDB" id="A0A7X5F5W5"/>
<sequence length="257" mass="28333">MTRLVRRQFICLTDNYGVLLKDEASHTVIAIDVPDAAHYLQELRETGWLLTHVLITHHHWDHVQGLGALKEATGARVIGPALSRDKIPDLDDVVEDGDQLDLGGVRVTALATPGHTLDQISWHFPDAGVAHTGDTLFSLGCGRVFEGDMAMMWASLAKLLQALPDHTILHCGHEYTQSNARFALSVDPRNEALRRRAQEVDRLREEHLPTLPTTMAQEKATNPFLRAATADMAAVLGMTGATPAEVFARLRAAKDRF</sequence>
<comment type="catalytic activity">
    <reaction evidence="1 7">
        <text>an S-(2-hydroxyacyl)glutathione + H2O = a 2-hydroxy carboxylate + glutathione + H(+)</text>
        <dbReference type="Rhea" id="RHEA:21864"/>
        <dbReference type="ChEBI" id="CHEBI:15377"/>
        <dbReference type="ChEBI" id="CHEBI:15378"/>
        <dbReference type="ChEBI" id="CHEBI:57925"/>
        <dbReference type="ChEBI" id="CHEBI:58896"/>
        <dbReference type="ChEBI" id="CHEBI:71261"/>
        <dbReference type="EC" id="3.1.2.6"/>
    </reaction>
</comment>
<dbReference type="HAMAP" id="MF_01374">
    <property type="entry name" value="Glyoxalase_2"/>
    <property type="match status" value="1"/>
</dbReference>
<dbReference type="PIRSF" id="PIRSF005457">
    <property type="entry name" value="Glx"/>
    <property type="match status" value="1"/>
</dbReference>
<feature type="binding site" evidence="7">
    <location>
        <position position="134"/>
    </location>
    <ligand>
        <name>Zn(2+)</name>
        <dbReference type="ChEBI" id="CHEBI:29105"/>
        <label>1</label>
    </ligand>
</feature>
<comment type="caution">
    <text evidence="9">The sequence shown here is derived from an EMBL/GenBank/DDBJ whole genome shotgun (WGS) entry which is preliminary data.</text>
</comment>
<dbReference type="InterPro" id="IPR001279">
    <property type="entry name" value="Metallo-B-lactamas"/>
</dbReference>
<dbReference type="Proteomes" id="UP000586722">
    <property type="component" value="Unassembled WGS sequence"/>
</dbReference>
<dbReference type="NCBIfam" id="TIGR03413">
    <property type="entry name" value="GSH_gloB"/>
    <property type="match status" value="1"/>
</dbReference>
<dbReference type="SUPFAM" id="SSF56281">
    <property type="entry name" value="Metallo-hydrolase/oxidoreductase"/>
    <property type="match status" value="1"/>
</dbReference>
<dbReference type="Gene3D" id="3.60.15.10">
    <property type="entry name" value="Ribonuclease Z/Hydroxyacylglutathione hydrolase-like"/>
    <property type="match status" value="1"/>
</dbReference>
<evidence type="ECO:0000256" key="4">
    <source>
        <dbReference type="ARBA" id="ARBA00022723"/>
    </source>
</evidence>
<keyword evidence="4 7" id="KW-0479">Metal-binding</keyword>
<dbReference type="InterPro" id="IPR050110">
    <property type="entry name" value="Glyoxalase_II_hydrolase"/>
</dbReference>
<evidence type="ECO:0000256" key="1">
    <source>
        <dbReference type="ARBA" id="ARBA00001623"/>
    </source>
</evidence>
<dbReference type="EMBL" id="JAABLQ010000004">
    <property type="protein sequence ID" value="NBN80336.1"/>
    <property type="molecule type" value="Genomic_DNA"/>
</dbReference>
<dbReference type="GO" id="GO:0019243">
    <property type="term" value="P:methylglyoxal catabolic process to D-lactate via S-lactoyl-glutathione"/>
    <property type="evidence" value="ECO:0007669"/>
    <property type="project" value="UniProtKB-UniRule"/>
</dbReference>
<dbReference type="SMART" id="SM00849">
    <property type="entry name" value="Lactamase_B"/>
    <property type="match status" value="1"/>
</dbReference>
<dbReference type="CDD" id="cd07723">
    <property type="entry name" value="hydroxyacylglutathione_hydrolase_MBL-fold"/>
    <property type="match status" value="1"/>
</dbReference>
<feature type="binding site" evidence="7">
    <location>
        <position position="134"/>
    </location>
    <ligand>
        <name>Zn(2+)</name>
        <dbReference type="ChEBI" id="CHEBI:29105"/>
        <label>2</label>
    </ligand>
</feature>
<dbReference type="Pfam" id="PF16123">
    <property type="entry name" value="HAGH_C"/>
    <property type="match status" value="1"/>
</dbReference>
<feature type="binding site" evidence="7">
    <location>
        <position position="62"/>
    </location>
    <ligand>
        <name>Zn(2+)</name>
        <dbReference type="ChEBI" id="CHEBI:29105"/>
        <label>2</label>
    </ligand>
</feature>
<evidence type="ECO:0000313" key="10">
    <source>
        <dbReference type="Proteomes" id="UP000586722"/>
    </source>
</evidence>
<evidence type="ECO:0000256" key="5">
    <source>
        <dbReference type="ARBA" id="ARBA00022801"/>
    </source>
</evidence>
<evidence type="ECO:0000256" key="7">
    <source>
        <dbReference type="HAMAP-Rule" id="MF_01374"/>
    </source>
</evidence>
<evidence type="ECO:0000256" key="3">
    <source>
        <dbReference type="ARBA" id="ARBA00006759"/>
    </source>
</evidence>
<reference evidence="10" key="1">
    <citation type="submission" date="2020-01" db="EMBL/GenBank/DDBJ databases">
        <authorList>
            <person name="Fang Y."/>
            <person name="Sun R."/>
            <person name="Nie L."/>
            <person name="He J."/>
            <person name="Hao L."/>
            <person name="Wang L."/>
            <person name="Su S."/>
            <person name="Lv E."/>
            <person name="Zhang Z."/>
            <person name="Xie R."/>
            <person name="Liu H."/>
        </authorList>
    </citation>
    <scope>NUCLEOTIDE SEQUENCE [LARGE SCALE GENOMIC DNA]</scope>
    <source>
        <strain evidence="10">XCT-53</strain>
    </source>
</reference>
<dbReference type="GO" id="GO:0046872">
    <property type="term" value="F:metal ion binding"/>
    <property type="evidence" value="ECO:0007669"/>
    <property type="project" value="UniProtKB-KW"/>
</dbReference>
<comment type="function">
    <text evidence="7">Thiolesterase that catalyzes the hydrolysis of S-D-lactoyl-glutathione to form glutathione and D-lactic acid.</text>
</comment>
<evidence type="ECO:0000256" key="2">
    <source>
        <dbReference type="ARBA" id="ARBA00004963"/>
    </source>
</evidence>
<proteinExistence type="inferred from homology"/>
<dbReference type="PANTHER" id="PTHR43705:SF1">
    <property type="entry name" value="HYDROXYACYLGLUTATHIONE HYDROLASE GLOB"/>
    <property type="match status" value="1"/>
</dbReference>
<protein>
    <recommendedName>
        <fullName evidence="7">Hydroxyacylglutathione hydrolase</fullName>
        <ecNumber evidence="7">3.1.2.6</ecNumber>
    </recommendedName>
    <alternativeName>
        <fullName evidence="7">Glyoxalase II</fullName>
        <shortName evidence="7">Glx II</shortName>
    </alternativeName>
</protein>
<keyword evidence="5 7" id="KW-0378">Hydrolase</keyword>
<dbReference type="Pfam" id="PF00753">
    <property type="entry name" value="Lactamase_B"/>
    <property type="match status" value="1"/>
</dbReference>
<accession>A0A7X5F5W5</accession>
<feature type="binding site" evidence="7">
    <location>
        <position position="173"/>
    </location>
    <ligand>
        <name>Zn(2+)</name>
        <dbReference type="ChEBI" id="CHEBI:29105"/>
        <label>2</label>
    </ligand>
</feature>
<evidence type="ECO:0000313" key="9">
    <source>
        <dbReference type="EMBL" id="NBN80336.1"/>
    </source>
</evidence>
<dbReference type="InterPro" id="IPR035680">
    <property type="entry name" value="Clx_II_MBL"/>
</dbReference>
<gene>
    <name evidence="7 9" type="primary">gloB</name>
    <name evidence="9" type="ORF">GWI72_18810</name>
</gene>
<dbReference type="InterPro" id="IPR017782">
    <property type="entry name" value="Hydroxyacylglutathione_Hdrlase"/>
</dbReference>
<evidence type="ECO:0000259" key="8">
    <source>
        <dbReference type="SMART" id="SM00849"/>
    </source>
</evidence>
<dbReference type="InterPro" id="IPR032282">
    <property type="entry name" value="HAGH_C"/>
</dbReference>
<comment type="subunit">
    <text evidence="7">Monomer.</text>
</comment>
<comment type="cofactor">
    <cofactor evidence="7">
        <name>Zn(2+)</name>
        <dbReference type="ChEBI" id="CHEBI:29105"/>
    </cofactor>
    <text evidence="7">Binds 2 Zn(2+) ions per subunit.</text>
</comment>
<dbReference type="EC" id="3.1.2.6" evidence="7"/>
<keyword evidence="6 7" id="KW-0862">Zinc</keyword>
<comment type="pathway">
    <text evidence="2 7">Secondary metabolite metabolism; methylglyoxal degradation; (R)-lactate from methylglyoxal: step 2/2.</text>
</comment>
<dbReference type="UniPathway" id="UPA00619">
    <property type="reaction ID" value="UER00676"/>
</dbReference>
<feature type="binding site" evidence="7">
    <location>
        <position position="59"/>
    </location>
    <ligand>
        <name>Zn(2+)</name>
        <dbReference type="ChEBI" id="CHEBI:29105"/>
        <label>1</label>
    </ligand>
</feature>
<feature type="binding site" evidence="7">
    <location>
        <position position="57"/>
    </location>
    <ligand>
        <name>Zn(2+)</name>
        <dbReference type="ChEBI" id="CHEBI:29105"/>
        <label>1</label>
    </ligand>
</feature>
<dbReference type="InterPro" id="IPR036866">
    <property type="entry name" value="RibonucZ/Hydroxyglut_hydro"/>
</dbReference>
<comment type="similarity">
    <text evidence="3 7">Belongs to the metallo-beta-lactamase superfamily. Glyoxalase II family.</text>
</comment>
<keyword evidence="10" id="KW-1185">Reference proteome</keyword>